<dbReference type="InterPro" id="IPR013083">
    <property type="entry name" value="Znf_RING/FYVE/PHD"/>
</dbReference>
<feature type="region of interest" description="Disordered" evidence="7">
    <location>
        <begin position="664"/>
        <end position="691"/>
    </location>
</feature>
<dbReference type="Proteomes" id="UP001140206">
    <property type="component" value="Chromosome 3"/>
</dbReference>
<evidence type="ECO:0000313" key="9">
    <source>
        <dbReference type="EMBL" id="KAJ4773760.1"/>
    </source>
</evidence>
<keyword evidence="3" id="KW-0862">Zinc</keyword>
<dbReference type="SUPFAM" id="SSF57903">
    <property type="entry name" value="FYVE/PHD zinc finger"/>
    <property type="match status" value="1"/>
</dbReference>
<dbReference type="SMART" id="SM00249">
    <property type="entry name" value="PHD"/>
    <property type="match status" value="1"/>
</dbReference>
<proteinExistence type="predicted"/>
<keyword evidence="2 6" id="KW-0863">Zinc-finger</keyword>
<dbReference type="PROSITE" id="PS50016">
    <property type="entry name" value="ZF_PHD_2"/>
    <property type="match status" value="1"/>
</dbReference>
<feature type="region of interest" description="Disordered" evidence="7">
    <location>
        <begin position="1279"/>
        <end position="1298"/>
    </location>
</feature>
<feature type="region of interest" description="Disordered" evidence="7">
    <location>
        <begin position="291"/>
        <end position="322"/>
    </location>
</feature>
<keyword evidence="4" id="KW-0805">Transcription regulation</keyword>
<protein>
    <submittedName>
        <fullName evidence="9">RING/FYVE/PHD zinc finger superfamily protein</fullName>
    </submittedName>
</protein>
<accession>A0AAV8E3I7</accession>
<feature type="region of interest" description="Disordered" evidence="7">
    <location>
        <begin position="112"/>
        <end position="187"/>
    </location>
</feature>
<dbReference type="InterPro" id="IPR019787">
    <property type="entry name" value="Znf_PHD-finger"/>
</dbReference>
<dbReference type="GO" id="GO:0140566">
    <property type="term" value="F:histone reader activity"/>
    <property type="evidence" value="ECO:0007669"/>
    <property type="project" value="InterPro"/>
</dbReference>
<evidence type="ECO:0000256" key="2">
    <source>
        <dbReference type="ARBA" id="ARBA00022771"/>
    </source>
</evidence>
<evidence type="ECO:0000256" key="4">
    <source>
        <dbReference type="ARBA" id="ARBA00023015"/>
    </source>
</evidence>
<dbReference type="GO" id="GO:0008270">
    <property type="term" value="F:zinc ion binding"/>
    <property type="evidence" value="ECO:0007669"/>
    <property type="project" value="UniProtKB-KW"/>
</dbReference>
<feature type="compositionally biased region" description="Basic and acidic residues" evidence="7">
    <location>
        <begin position="165"/>
        <end position="187"/>
    </location>
</feature>
<dbReference type="Pfam" id="PF23121">
    <property type="entry name" value="SPOC_AIPP2"/>
    <property type="match status" value="1"/>
</dbReference>
<evidence type="ECO:0000256" key="5">
    <source>
        <dbReference type="ARBA" id="ARBA00023163"/>
    </source>
</evidence>
<evidence type="ECO:0000256" key="1">
    <source>
        <dbReference type="ARBA" id="ARBA00022723"/>
    </source>
</evidence>
<dbReference type="PANTHER" id="PTHR33304:SF9">
    <property type="entry name" value="RING_FYVE_PHD ZINC FINGER SUPERFAMILY PROTEIN"/>
    <property type="match status" value="1"/>
</dbReference>
<keyword evidence="10" id="KW-1185">Reference proteome</keyword>
<evidence type="ECO:0000256" key="3">
    <source>
        <dbReference type="ARBA" id="ARBA00022833"/>
    </source>
</evidence>
<feature type="region of interest" description="Disordered" evidence="7">
    <location>
        <begin position="432"/>
        <end position="483"/>
    </location>
</feature>
<dbReference type="Pfam" id="PF00628">
    <property type="entry name" value="PHD"/>
    <property type="match status" value="1"/>
</dbReference>
<reference evidence="9" key="1">
    <citation type="submission" date="2022-08" db="EMBL/GenBank/DDBJ databases">
        <authorList>
            <person name="Marques A."/>
        </authorList>
    </citation>
    <scope>NUCLEOTIDE SEQUENCE</scope>
    <source>
        <strain evidence="9">RhyPub2mFocal</strain>
        <tissue evidence="9">Leaves</tissue>
    </source>
</reference>
<feature type="compositionally biased region" description="Basic and acidic residues" evidence="7">
    <location>
        <begin position="144"/>
        <end position="158"/>
    </location>
</feature>
<dbReference type="InterPro" id="IPR001965">
    <property type="entry name" value="Znf_PHD"/>
</dbReference>
<keyword evidence="1" id="KW-0479">Metal-binding</keyword>
<dbReference type="Gene3D" id="3.30.40.10">
    <property type="entry name" value="Zinc/RING finger domain, C3HC4 (zinc finger)"/>
    <property type="match status" value="1"/>
</dbReference>
<evidence type="ECO:0000256" key="7">
    <source>
        <dbReference type="SAM" id="MobiDB-lite"/>
    </source>
</evidence>
<feature type="compositionally biased region" description="Basic and acidic residues" evidence="7">
    <location>
        <begin position="674"/>
        <end position="691"/>
    </location>
</feature>
<feature type="region of interest" description="Disordered" evidence="7">
    <location>
        <begin position="499"/>
        <end position="534"/>
    </location>
</feature>
<feature type="compositionally biased region" description="Basic and acidic residues" evidence="7">
    <location>
        <begin position="31"/>
        <end position="48"/>
    </location>
</feature>
<evidence type="ECO:0000313" key="10">
    <source>
        <dbReference type="Proteomes" id="UP001140206"/>
    </source>
</evidence>
<dbReference type="InterPro" id="IPR056280">
    <property type="entry name" value="AIPP2-like_SPOC"/>
</dbReference>
<dbReference type="InterPro" id="IPR011011">
    <property type="entry name" value="Znf_FYVE_PHD"/>
</dbReference>
<feature type="compositionally biased region" description="Low complexity" evidence="7">
    <location>
        <begin position="299"/>
        <end position="308"/>
    </location>
</feature>
<sequence length="1316" mass="146401">MKKRGDRTMSELYDRTQKIPRLKVEGSSCKEPLDQPVHESGRINENKKSPSRKRSIEDDDNPYAKPESGTCNVCNTPCSSCLHRMRVETDTCSFVGACSEHFHCENAETISKLRNPNKPKPFDVGIVKQEGQGESTSCLTNSRKQKDTQRLDSHKESSSDNCEESQEKKRFNSTDSQEKSDSNFRVSEKNNVLSKKLSGGLENCDTRGFSEKDRKQVHKVVEVKNQETDNGLIDVNVCDICGDTGREEQLATCSRCIDGAEHTYCMRVRLEKLPEGDWLCEECQLKDIADKEKQRRRPTQTTPLSTPLSEKENKSDITISKNPFSRHKKLRISTDRAVYVSVPPPSPRKSFKEVISPGKSSNLTREKLVNTETCSSKEVMSPRKSSNLSRENLLKMEICSPKDRNSVQILKKSHALSRSYSLSNVPLLRDVEKGQSEMPPPKGKMTKHLSFKNPSMKPKVKSTAESIPTKEKTSGFSLLKPTDEARPPFRRLIKSASLKEGSSTRANPDSLKLAKPSCPIVHINPPKSLETSREREKISLEKKHFKRENCTNVLAQQPGAIVKKIESKVEGSIPKKPEYVASFSRMEPAPGDKKMSKSVLTKQHQAYKDPRSVLSPKERDKKFNRLKTAVKSVLPVAKDGEKSETFDKPKLPILKSGVSYTSKNQKTISSNIRENSRSTFPDRSKVEKAPRDLLSAASSLEKEEPGDLDIMPPSVGVEKMKLPKDMLSRSSSLDKEKILDINVITTAVGVDKTKAEVLLSRSSSLDEGKNRGINVITTSVRVDKIKAPTDILSQDRALEKPMDSNGISSGAEFKITKATAETLTDSNAVSVNVKHVELTPLVPVIYDSSSLGTPSRTPSIPEQDSVWQGSFEIMRGTTQAWESFDGIQAHFSAHVSPKVFDVVAKFSDKLKLEEVPWGTAWPGQFQEIKPSEEHVALFFFARDLESYEVSYSRLLQSLIADNLALRGHICGVELLIFPSDKLPEQSQRWNSLFYLWGIFCARKQAPPKTSLKSHKPIGGASGNFSTKINEDAKPRKELNIIDNLPKLKVEDVTNALDVGPVPYKKPVEQKSCLDPSVFCADREAWNASHPASIKQSCAVKAEDANEMAGIISDGKVNNKTLSLEKPTDAKLKPGNEGAYLSDGTSYDELDLKRKREHDDSHIETAHKRSTLLNKIVSPKIHPLSIDLEKPAQTCDLYSTEDVEGARVGDAGQSKLRNNLVNVIQSDDEDVALKMPNLNLALGNKNPWQKEVLPLPLFPLLQAKEEESDASLSLSLTIAPPGSEKGMEKPAGKMQQFLPEKPGVKEPLRLFGGYISR</sequence>
<comment type="caution">
    <text evidence="9">The sequence shown here is derived from an EMBL/GenBank/DDBJ whole genome shotgun (WGS) entry which is preliminary data.</text>
</comment>
<evidence type="ECO:0000256" key="6">
    <source>
        <dbReference type="PROSITE-ProRule" id="PRU00146"/>
    </source>
</evidence>
<dbReference type="PANTHER" id="PTHR33304">
    <property type="match status" value="1"/>
</dbReference>
<feature type="domain" description="PHD-type" evidence="8">
    <location>
        <begin position="235"/>
        <end position="286"/>
    </location>
</feature>
<evidence type="ECO:0000259" key="8">
    <source>
        <dbReference type="PROSITE" id="PS50016"/>
    </source>
</evidence>
<dbReference type="EMBL" id="JAMFTS010000003">
    <property type="protein sequence ID" value="KAJ4773760.1"/>
    <property type="molecule type" value="Genomic_DNA"/>
</dbReference>
<keyword evidence="5" id="KW-0804">Transcription</keyword>
<feature type="compositionally biased region" description="Basic and acidic residues" evidence="7">
    <location>
        <begin position="1"/>
        <end position="17"/>
    </location>
</feature>
<name>A0AAV8E3I7_9POAL</name>
<feature type="compositionally biased region" description="Polar residues" evidence="7">
    <location>
        <begin position="132"/>
        <end position="142"/>
    </location>
</feature>
<dbReference type="GO" id="GO:0034244">
    <property type="term" value="P:negative regulation of transcription elongation by RNA polymerase II"/>
    <property type="evidence" value="ECO:0007669"/>
    <property type="project" value="InterPro"/>
</dbReference>
<feature type="region of interest" description="Disordered" evidence="7">
    <location>
        <begin position="587"/>
        <end position="612"/>
    </location>
</feature>
<gene>
    <name evidence="9" type="ORF">LUZ62_058017</name>
</gene>
<feature type="compositionally biased region" description="Polar residues" evidence="7">
    <location>
        <begin position="664"/>
        <end position="673"/>
    </location>
</feature>
<dbReference type="InterPro" id="IPR049914">
    <property type="entry name" value="PHD1-3/5-6"/>
</dbReference>
<feature type="region of interest" description="Disordered" evidence="7">
    <location>
        <begin position="1"/>
        <end position="68"/>
    </location>
</feature>
<organism evidence="9 10">
    <name type="scientific">Rhynchospora pubera</name>
    <dbReference type="NCBI Taxonomy" id="906938"/>
    <lineage>
        <taxon>Eukaryota</taxon>
        <taxon>Viridiplantae</taxon>
        <taxon>Streptophyta</taxon>
        <taxon>Embryophyta</taxon>
        <taxon>Tracheophyta</taxon>
        <taxon>Spermatophyta</taxon>
        <taxon>Magnoliopsida</taxon>
        <taxon>Liliopsida</taxon>
        <taxon>Poales</taxon>
        <taxon>Cyperaceae</taxon>
        <taxon>Cyperoideae</taxon>
        <taxon>Rhynchosporeae</taxon>
        <taxon>Rhynchospora</taxon>
    </lineage>
</organism>